<keyword evidence="2" id="KW-1185">Reference proteome</keyword>
<evidence type="ECO:0000313" key="2">
    <source>
        <dbReference type="Proteomes" id="UP000828048"/>
    </source>
</evidence>
<organism evidence="1 2">
    <name type="scientific">Vaccinium darrowii</name>
    <dbReference type="NCBI Taxonomy" id="229202"/>
    <lineage>
        <taxon>Eukaryota</taxon>
        <taxon>Viridiplantae</taxon>
        <taxon>Streptophyta</taxon>
        <taxon>Embryophyta</taxon>
        <taxon>Tracheophyta</taxon>
        <taxon>Spermatophyta</taxon>
        <taxon>Magnoliopsida</taxon>
        <taxon>eudicotyledons</taxon>
        <taxon>Gunneridae</taxon>
        <taxon>Pentapetalae</taxon>
        <taxon>asterids</taxon>
        <taxon>Ericales</taxon>
        <taxon>Ericaceae</taxon>
        <taxon>Vaccinioideae</taxon>
        <taxon>Vaccinieae</taxon>
        <taxon>Vaccinium</taxon>
    </lineage>
</organism>
<evidence type="ECO:0000313" key="1">
    <source>
        <dbReference type="EMBL" id="KAH7855466.1"/>
    </source>
</evidence>
<protein>
    <submittedName>
        <fullName evidence="1">Uncharacterized protein</fullName>
    </submittedName>
</protein>
<comment type="caution">
    <text evidence="1">The sequence shown here is derived from an EMBL/GenBank/DDBJ whole genome shotgun (WGS) entry which is preliminary data.</text>
</comment>
<dbReference type="EMBL" id="CM037161">
    <property type="protein sequence ID" value="KAH7855466.1"/>
    <property type="molecule type" value="Genomic_DNA"/>
</dbReference>
<accession>A0ACB7YQ36</accession>
<dbReference type="Proteomes" id="UP000828048">
    <property type="component" value="Chromosome 11"/>
</dbReference>
<proteinExistence type="predicted"/>
<reference evidence="1 2" key="1">
    <citation type="journal article" date="2021" name="Hortic Res">
        <title>High-quality reference genome and annotation aids understanding of berry development for evergreen blueberry (Vaccinium darrowii).</title>
        <authorList>
            <person name="Yu J."/>
            <person name="Hulse-Kemp A.M."/>
            <person name="Babiker E."/>
            <person name="Staton M."/>
        </authorList>
    </citation>
    <scope>NUCLEOTIDE SEQUENCE [LARGE SCALE GENOMIC DNA]</scope>
    <source>
        <strain evidence="2">cv. NJ 8807/NJ 8810</strain>
        <tissue evidence="1">Young leaf</tissue>
    </source>
</reference>
<gene>
    <name evidence="1" type="ORF">Vadar_025164</name>
</gene>
<name>A0ACB7YQ36_9ERIC</name>
<sequence length="559" mass="63753">MAGKHLSGVTPRTRSRFLLVLLSLLPISLLFYAISVFSSPSTSLPIHASQIANSNADYSFVASLEKFLAQTSRTVSDDTVTSVQEKDVKKLDDVMWKTETTRLYGDSFFTPLRVYVYEMPSKFTYDLLVLFQSTYRETSNLTSNGSPVHRLIEQHSIDYWLWTDLIAPESERLLKNVVRVHRQEEADLFYIPFFTTISFFLLEKQQCKALYREALKWVTDQPAWKRSEGRDHILPVHHPWSFKSVRRYMKNAIWLLPDMDSTGNWYKPGQVSLEKDLILPYVPNVDLCDPKCLSKSENKRKTLLFFRGRLKRNAGGKIRSKLGAELSGAEGVHIEEGTAGEAGKEAAQDGMRKSVFCLSPAGDTPSSARLFDAIVSGCIPVVVSDELELPFEGLLDYRKIALFVSSSDAVQPGWLLTFLRSISPSQIREMRMNLAKYSRHFLYSHPAQPLGPEDLVWRMMAGKLVNIKLHTRRSQRVVKESRSLCTCDCRRANFTSPGVRLIWFWSSSIYVRLISGFGDSVFSGVATWHRNPSRPADCLYLLLRMQRMCNKVGLRCRPM</sequence>